<accession>A0A931DLK9</accession>
<proteinExistence type="predicted"/>
<dbReference type="Proteomes" id="UP000614047">
    <property type="component" value="Unassembled WGS sequence"/>
</dbReference>
<gene>
    <name evidence="1" type="ORF">IW256_003934</name>
</gene>
<sequence>MSAYEPVWHAKGAAEVRGLPERAGKALWDTLVAVLRDPWGQTQADRSENDEAFRFALFDLGDGVVHIRIDDQARTVTVHGVTWLG</sequence>
<dbReference type="EMBL" id="JADOUA010000001">
    <property type="protein sequence ID" value="MBG6089821.1"/>
    <property type="molecule type" value="Genomic_DNA"/>
</dbReference>
<evidence type="ECO:0000313" key="1">
    <source>
        <dbReference type="EMBL" id="MBG6089821.1"/>
    </source>
</evidence>
<keyword evidence="2" id="KW-1185">Reference proteome</keyword>
<dbReference type="RefSeq" id="WP_197012367.1">
    <property type="nucleotide sequence ID" value="NZ_BAABES010000010.1"/>
</dbReference>
<organism evidence="1 2">
    <name type="scientific">Actinomadura viridis</name>
    <dbReference type="NCBI Taxonomy" id="58110"/>
    <lineage>
        <taxon>Bacteria</taxon>
        <taxon>Bacillati</taxon>
        <taxon>Actinomycetota</taxon>
        <taxon>Actinomycetes</taxon>
        <taxon>Streptosporangiales</taxon>
        <taxon>Thermomonosporaceae</taxon>
        <taxon>Actinomadura</taxon>
    </lineage>
</organism>
<protein>
    <submittedName>
        <fullName evidence="1">Ribosomal silencing factor RsfS</fullName>
    </submittedName>
</protein>
<dbReference type="AlphaFoldDB" id="A0A931DLK9"/>
<comment type="caution">
    <text evidence="1">The sequence shown here is derived from an EMBL/GenBank/DDBJ whole genome shotgun (WGS) entry which is preliminary data.</text>
</comment>
<evidence type="ECO:0000313" key="2">
    <source>
        <dbReference type="Proteomes" id="UP000614047"/>
    </source>
</evidence>
<name>A0A931DLK9_9ACTN</name>
<reference evidence="1" key="1">
    <citation type="submission" date="2020-11" db="EMBL/GenBank/DDBJ databases">
        <title>Sequencing the genomes of 1000 actinobacteria strains.</title>
        <authorList>
            <person name="Klenk H.-P."/>
        </authorList>
    </citation>
    <scope>NUCLEOTIDE SEQUENCE</scope>
    <source>
        <strain evidence="1">DSM 43175</strain>
    </source>
</reference>